<gene>
    <name evidence="3" type="ORF">H8K52_18130</name>
</gene>
<keyword evidence="3" id="KW-0808">Transferase</keyword>
<dbReference type="InterPro" id="IPR043502">
    <property type="entry name" value="DNA/RNA_pol_sf"/>
</dbReference>
<dbReference type="CDD" id="cd01651">
    <property type="entry name" value="RT_G2_intron"/>
    <property type="match status" value="1"/>
</dbReference>
<feature type="domain" description="Reverse transcriptase" evidence="2">
    <location>
        <begin position="1"/>
        <end position="329"/>
    </location>
</feature>
<comment type="caution">
    <text evidence="3">The sequence shown here is derived from an EMBL/GenBank/DDBJ whole genome shotgun (WGS) entry which is preliminary data.</text>
</comment>
<accession>A0ABR6X8U0</accession>
<dbReference type="SUPFAM" id="SSF56672">
    <property type="entry name" value="DNA/RNA polymerases"/>
    <property type="match status" value="1"/>
</dbReference>
<dbReference type="GO" id="GO:0003964">
    <property type="term" value="F:RNA-directed DNA polymerase activity"/>
    <property type="evidence" value="ECO:0007669"/>
    <property type="project" value="UniProtKB-KW"/>
</dbReference>
<organism evidence="3 4">
    <name type="scientific">Undibacterium seohonense</name>
    <dbReference type="NCBI Taxonomy" id="1344950"/>
    <lineage>
        <taxon>Bacteria</taxon>
        <taxon>Pseudomonadati</taxon>
        <taxon>Pseudomonadota</taxon>
        <taxon>Betaproteobacteria</taxon>
        <taxon>Burkholderiales</taxon>
        <taxon>Oxalobacteraceae</taxon>
        <taxon>Undibacterium</taxon>
    </lineage>
</organism>
<evidence type="ECO:0000259" key="2">
    <source>
        <dbReference type="PROSITE" id="PS50878"/>
    </source>
</evidence>
<evidence type="ECO:0000313" key="4">
    <source>
        <dbReference type="Proteomes" id="UP000648257"/>
    </source>
</evidence>
<reference evidence="3 4" key="1">
    <citation type="submission" date="2020-08" db="EMBL/GenBank/DDBJ databases">
        <title>Novel species isolated from subtropical streams in China.</title>
        <authorList>
            <person name="Lu H."/>
        </authorList>
    </citation>
    <scope>NUCLEOTIDE SEQUENCE [LARGE SCALE GENOMIC DNA]</scope>
    <source>
        <strain evidence="3 4">KACC 16656</strain>
    </source>
</reference>
<dbReference type="InterPro" id="IPR000477">
    <property type="entry name" value="RT_dom"/>
</dbReference>
<dbReference type="Pfam" id="PF00078">
    <property type="entry name" value="RVT_1"/>
    <property type="match status" value="1"/>
</dbReference>
<dbReference type="RefSeq" id="WP_186924321.1">
    <property type="nucleotide sequence ID" value="NZ_JACOFW010000029.1"/>
</dbReference>
<dbReference type="EMBL" id="JACOFW010000029">
    <property type="protein sequence ID" value="MBC3809261.1"/>
    <property type="molecule type" value="Genomic_DNA"/>
</dbReference>
<evidence type="ECO:0000313" key="3">
    <source>
        <dbReference type="EMBL" id="MBC3809261.1"/>
    </source>
</evidence>
<keyword evidence="3" id="KW-0548">Nucleotidyltransferase</keyword>
<dbReference type="NCBIfam" id="NF041746">
    <property type="entry name" value="Drt2"/>
    <property type="match status" value="1"/>
</dbReference>
<dbReference type="PANTHER" id="PTHR34047">
    <property type="entry name" value="NUCLEAR INTRON MATURASE 1, MITOCHONDRIAL-RELATED"/>
    <property type="match status" value="1"/>
</dbReference>
<comment type="similarity">
    <text evidence="1">Belongs to the bacterial reverse transcriptase family.</text>
</comment>
<evidence type="ECO:0000256" key="1">
    <source>
        <dbReference type="ARBA" id="ARBA00034120"/>
    </source>
</evidence>
<protein>
    <submittedName>
        <fullName evidence="3">Group II intron reverse transcriptase domain-containing protein</fullName>
    </submittedName>
</protein>
<proteinExistence type="inferred from homology"/>
<dbReference type="PANTHER" id="PTHR34047:SF8">
    <property type="entry name" value="PROTEIN YKFC"/>
    <property type="match status" value="1"/>
</dbReference>
<name>A0ABR6X8U0_9BURK</name>
<dbReference type="InterPro" id="IPR051083">
    <property type="entry name" value="GrpII_Intron_Splice-Mob/Def"/>
</dbReference>
<dbReference type="Proteomes" id="UP000648257">
    <property type="component" value="Unassembled WGS sequence"/>
</dbReference>
<sequence length="426" mass="49609">MFKKKHPWFRRRGYPHFDQQIHFDKAKRIVCSPSQVARHSFYPFITFDVETVKVKQNRKTGKIEKQPPKKRSISYASHVDSHIYAYYSLQLSKQYEAAIDKYGLNECVIAFRSLGKSNIQFAAEAFDEVKKRKNCHVLCLDITGFFDNLDHQLLKSAWARLLQLAQLPDDHYAIFKSLTRYAKVDRLDLYRVFGKSTNNLSAKAERLCSPDQFRCQVRGANLVTRHASNKGIPQGSPISALLSNIYMFDFDREVNSFVKEFNGCYFRYCDDMFLVVPDAFKDVTYSFVENAIGKIKLDLQSKKTERVDFSDSSGQLKSNKPLQYLGFIFDGNQILLRSASLARYSDRMRRGIRLAKSTMLKRNEARKARGDDEKPLFKKKIFNRYTHLGRRNFLSYGYTASKIMQSKAIKRQLGRLWSRVQDEIKS</sequence>
<keyword evidence="4" id="KW-1185">Reference proteome</keyword>
<keyword evidence="3" id="KW-0695">RNA-directed DNA polymerase</keyword>
<dbReference type="PROSITE" id="PS50878">
    <property type="entry name" value="RT_POL"/>
    <property type="match status" value="1"/>
</dbReference>